<dbReference type="RefSeq" id="WP_171226549.1">
    <property type="nucleotide sequence ID" value="NZ_CP053085.1"/>
</dbReference>
<dbReference type="AlphaFoldDB" id="A0A6M4IUE9"/>
<dbReference type="EMBL" id="CP053085">
    <property type="protein sequence ID" value="QJR37116.1"/>
    <property type="molecule type" value="Genomic_DNA"/>
</dbReference>
<keyword evidence="3" id="KW-1185">Reference proteome</keyword>
<dbReference type="InterPro" id="IPR014973">
    <property type="entry name" value="DUF1835"/>
</dbReference>
<dbReference type="Proteomes" id="UP000500938">
    <property type="component" value="Chromosome"/>
</dbReference>
<accession>A0A6M4IUE9</accession>
<evidence type="ECO:0000313" key="3">
    <source>
        <dbReference type="Proteomes" id="UP000500938"/>
    </source>
</evidence>
<sequence>MLTLHLTNGDSAASALARSGLPGDIVSWRDLLHDGPVPPDDDLGAFHRVRAEFLASRGWSNIAAAVTDFEQRDARLEDVGAGDEVVLWFEPDLYDQLQLIQILARFERRAPSERPRLTIVPADCYLGPMLPEKFAPLYAARRAITSDDLVHGGVAWRAFTSTTPDDLLDVTNRLDREVTARTYTSDDRVRLPHLVAALRRQLEEYPDTDAGLSRSERQLCEALSPGTITLGKLFAAHQATESWVWLGDLSFAWYAERLSDCAHPIVVHTNGSRVIAPLRDTDGRAFWERAVQLTPFGQDVVRARADVVRANGIDRWIGGTHCTNAQYWRWDARTQRTELFPRP</sequence>
<gene>
    <name evidence="2" type="ORF">HKW67_17120</name>
</gene>
<proteinExistence type="predicted"/>
<dbReference type="KEGG" id="ggr:HKW67_17120"/>
<evidence type="ECO:0000313" key="2">
    <source>
        <dbReference type="EMBL" id="QJR37116.1"/>
    </source>
</evidence>
<feature type="domain" description="DUF1835" evidence="1">
    <location>
        <begin position="4"/>
        <end position="106"/>
    </location>
</feature>
<protein>
    <submittedName>
        <fullName evidence="2">DUF1835 domain-containing protein</fullName>
    </submittedName>
</protein>
<reference evidence="2 3" key="1">
    <citation type="submission" date="2020-05" db="EMBL/GenBank/DDBJ databases">
        <title>Complete genome sequence of Gemmatimonas greenlandica TET16.</title>
        <authorList>
            <person name="Zeng Y."/>
        </authorList>
    </citation>
    <scope>NUCLEOTIDE SEQUENCE [LARGE SCALE GENOMIC DNA]</scope>
    <source>
        <strain evidence="2 3">TET16</strain>
    </source>
</reference>
<dbReference type="Pfam" id="PF08874">
    <property type="entry name" value="DUF1835"/>
    <property type="match status" value="1"/>
</dbReference>
<organism evidence="2 3">
    <name type="scientific">Gemmatimonas groenlandica</name>
    <dbReference type="NCBI Taxonomy" id="2732249"/>
    <lineage>
        <taxon>Bacteria</taxon>
        <taxon>Pseudomonadati</taxon>
        <taxon>Gemmatimonadota</taxon>
        <taxon>Gemmatimonadia</taxon>
        <taxon>Gemmatimonadales</taxon>
        <taxon>Gemmatimonadaceae</taxon>
        <taxon>Gemmatimonas</taxon>
    </lineage>
</organism>
<evidence type="ECO:0000259" key="1">
    <source>
        <dbReference type="Pfam" id="PF08874"/>
    </source>
</evidence>
<name>A0A6M4IUE9_9BACT</name>